<dbReference type="PANTHER" id="PTHR23523:SF2">
    <property type="entry name" value="2-NITROIMIDAZOLE TRANSPORTER"/>
    <property type="match status" value="1"/>
</dbReference>
<feature type="transmembrane region" description="Helical" evidence="6">
    <location>
        <begin position="310"/>
        <end position="329"/>
    </location>
</feature>
<evidence type="ECO:0000256" key="4">
    <source>
        <dbReference type="ARBA" id="ARBA00022989"/>
    </source>
</evidence>
<keyword evidence="2" id="KW-0813">Transport</keyword>
<feature type="transmembrane region" description="Helical" evidence="6">
    <location>
        <begin position="139"/>
        <end position="158"/>
    </location>
</feature>
<feature type="transmembrane region" description="Helical" evidence="6">
    <location>
        <begin position="78"/>
        <end position="100"/>
    </location>
</feature>
<feature type="transmembrane region" description="Helical" evidence="6">
    <location>
        <begin position="26"/>
        <end position="48"/>
    </location>
</feature>
<evidence type="ECO:0000256" key="6">
    <source>
        <dbReference type="SAM" id="Phobius"/>
    </source>
</evidence>
<comment type="subcellular location">
    <subcellularLocation>
        <location evidence="1">Cell membrane</location>
        <topology evidence="1">Multi-pass membrane protein</topology>
    </subcellularLocation>
</comment>
<dbReference type="Proteomes" id="UP000325295">
    <property type="component" value="Chromosome"/>
</dbReference>
<dbReference type="PANTHER" id="PTHR23523">
    <property type="match status" value="1"/>
</dbReference>
<dbReference type="InterPro" id="IPR052524">
    <property type="entry name" value="MFS_Cyanate_Porter"/>
</dbReference>
<gene>
    <name evidence="8" type="ORF">F0161_01800</name>
</gene>
<feature type="transmembrane region" description="Helical" evidence="6">
    <location>
        <begin position="55"/>
        <end position="72"/>
    </location>
</feature>
<feature type="transmembrane region" description="Helical" evidence="6">
    <location>
        <begin position="112"/>
        <end position="133"/>
    </location>
</feature>
<evidence type="ECO:0000256" key="5">
    <source>
        <dbReference type="ARBA" id="ARBA00023136"/>
    </source>
</evidence>
<dbReference type="InterPro" id="IPR011701">
    <property type="entry name" value="MFS"/>
</dbReference>
<dbReference type="Pfam" id="PF07690">
    <property type="entry name" value="MFS_1"/>
    <property type="match status" value="1"/>
</dbReference>
<evidence type="ECO:0000256" key="2">
    <source>
        <dbReference type="ARBA" id="ARBA00022448"/>
    </source>
</evidence>
<feature type="transmembrane region" description="Helical" evidence="6">
    <location>
        <begin position="274"/>
        <end position="298"/>
    </location>
</feature>
<keyword evidence="4 6" id="KW-1133">Transmembrane helix</keyword>
<dbReference type="KEGG" id="lnn:F0161_01800"/>
<evidence type="ECO:0000313" key="9">
    <source>
        <dbReference type="Proteomes" id="UP000325295"/>
    </source>
</evidence>
<keyword evidence="5 6" id="KW-0472">Membrane</keyword>
<feature type="transmembrane region" description="Helical" evidence="6">
    <location>
        <begin position="341"/>
        <end position="361"/>
    </location>
</feature>
<feature type="transmembrane region" description="Helical" evidence="6">
    <location>
        <begin position="186"/>
        <end position="215"/>
    </location>
</feature>
<dbReference type="SUPFAM" id="SSF103473">
    <property type="entry name" value="MFS general substrate transporter"/>
    <property type="match status" value="1"/>
</dbReference>
<reference evidence="8 9" key="1">
    <citation type="submission" date="2019-09" db="EMBL/GenBank/DDBJ databases">
        <title>Complete Genome Sequence of Lactobacillus nenjiangensis SH-Y15, isolated from sauerkraut.</title>
        <authorList>
            <person name="Yang H."/>
        </authorList>
    </citation>
    <scope>NUCLEOTIDE SEQUENCE [LARGE SCALE GENOMIC DNA]</scope>
    <source>
        <strain evidence="8 9">SH-Y15</strain>
    </source>
</reference>
<feature type="transmembrane region" description="Helical" evidence="6">
    <location>
        <begin position="221"/>
        <end position="243"/>
    </location>
</feature>
<evidence type="ECO:0000256" key="3">
    <source>
        <dbReference type="ARBA" id="ARBA00022692"/>
    </source>
</evidence>
<dbReference type="GO" id="GO:0005886">
    <property type="term" value="C:plasma membrane"/>
    <property type="evidence" value="ECO:0007669"/>
    <property type="project" value="UniProtKB-SubCell"/>
</dbReference>
<dbReference type="OrthoDB" id="9797740at2"/>
<organism evidence="8 9">
    <name type="scientific">Paucilactobacillus nenjiangensis</name>
    <dbReference type="NCBI Taxonomy" id="1296540"/>
    <lineage>
        <taxon>Bacteria</taxon>
        <taxon>Bacillati</taxon>
        <taxon>Bacillota</taxon>
        <taxon>Bacilli</taxon>
        <taxon>Lactobacillales</taxon>
        <taxon>Lactobacillaceae</taxon>
        <taxon>Paucilactobacillus</taxon>
    </lineage>
</organism>
<accession>A0A5P1X7T3</accession>
<name>A0A5P1X7T3_9LACO</name>
<dbReference type="EMBL" id="CP043939">
    <property type="protein sequence ID" value="QER68327.1"/>
    <property type="molecule type" value="Genomic_DNA"/>
</dbReference>
<feature type="domain" description="Major facilitator superfamily (MFS) profile" evidence="7">
    <location>
        <begin position="1"/>
        <end position="365"/>
    </location>
</feature>
<dbReference type="AlphaFoldDB" id="A0A5P1X7T3"/>
<keyword evidence="9" id="KW-1185">Reference proteome</keyword>
<dbReference type="GO" id="GO:0022857">
    <property type="term" value="F:transmembrane transporter activity"/>
    <property type="evidence" value="ECO:0007669"/>
    <property type="project" value="InterPro"/>
</dbReference>
<dbReference type="InterPro" id="IPR020846">
    <property type="entry name" value="MFS_dom"/>
</dbReference>
<keyword evidence="3 6" id="KW-0812">Transmembrane</keyword>
<dbReference type="InterPro" id="IPR036259">
    <property type="entry name" value="MFS_trans_sf"/>
</dbReference>
<feature type="transmembrane region" description="Helical" evidence="6">
    <location>
        <begin position="250"/>
        <end position="268"/>
    </location>
</feature>
<evidence type="ECO:0000313" key="8">
    <source>
        <dbReference type="EMBL" id="QER68327.1"/>
    </source>
</evidence>
<dbReference type="CDD" id="cd17339">
    <property type="entry name" value="MFS_NIMT_CynX_like"/>
    <property type="match status" value="1"/>
</dbReference>
<proteinExistence type="predicted"/>
<dbReference type="Gene3D" id="1.20.1250.20">
    <property type="entry name" value="MFS general substrate transporter like domains"/>
    <property type="match status" value="1"/>
</dbReference>
<dbReference type="PROSITE" id="PS50850">
    <property type="entry name" value="MFS"/>
    <property type="match status" value="1"/>
</dbReference>
<evidence type="ECO:0000256" key="1">
    <source>
        <dbReference type="ARBA" id="ARBA00004651"/>
    </source>
</evidence>
<sequence length="370" mass="39284">MRTPITSIPSIVSNIAKTIGVQPSDLGILTTLPLVCFGLFSSIVPVISRKFGNEITIAGALAVLFIGSYSRIINVPTLFIGTLIVGIAITFINVLLPAIITEVTPNKIGTMTSVYTFALALSSAIGAGFSSPLAKATSWQFAIQILSLMVFATFILWLPNLRRKAPATTAKSETVKVHPWTNKNAWLILIYFGVSSLVFYTLVAWLPTIAIGVGISETNASLLAGLFQFVSIIPPFFVPGLAVRMTNRSPIIIAGAGATIVGVFALLFPINSIAYFIVINTILGIATATTFTLVMTLFGLKTKTPSQTTSLSGMAQSVGYLLASVGPVLTGTLKNVTGSWHASEIFIIIVSIIFMTAGVLAEKNKFVFNS</sequence>
<protein>
    <submittedName>
        <fullName evidence="8">MFS transporter</fullName>
    </submittedName>
</protein>
<evidence type="ECO:0000259" key="7">
    <source>
        <dbReference type="PROSITE" id="PS50850"/>
    </source>
</evidence>